<dbReference type="Proteomes" id="UP000582643">
    <property type="component" value="Unassembled WGS sequence"/>
</dbReference>
<dbReference type="RefSeq" id="WP_184933263.1">
    <property type="nucleotide sequence ID" value="NZ_JACHJY010000023.1"/>
</dbReference>
<feature type="domain" description="DNA methylase N-4/N-6" evidence="5">
    <location>
        <begin position="170"/>
        <end position="234"/>
    </location>
</feature>
<comment type="similarity">
    <text evidence="1 4">Belongs to the N(4)/N(6)-methyltransferase family.</text>
</comment>
<sequence length="241" mass="26443">MTHSTWTVHQGDALTTLRTLPANSVDAVITDPPYNSGAATITARVNDTARGKYVRGDAQHDLPDFPGENRDQRGYLAWMTLVLTECLRTARPGTPLLLFSDYRQVPINSDALQAAGWSWRGIVPWHKPNARPQKGGFRRSCEYVLWATNGPIDAARNPVYLNGLVSGSQPRGRDRLHITQKPLEVMRELVRICAPEGTVLDPFTGSGSTGAAALAEGRSFVGVELSDQYIKIARQRLTHAA</sequence>
<protein>
    <recommendedName>
        <fullName evidence="4">Methyltransferase</fullName>
        <ecNumber evidence="4">2.1.1.-</ecNumber>
    </recommendedName>
</protein>
<name>A0A7W7UC60_9ACTN</name>
<dbReference type="InterPro" id="IPR029063">
    <property type="entry name" value="SAM-dependent_MTases_sf"/>
</dbReference>
<dbReference type="Pfam" id="PF01555">
    <property type="entry name" value="N6_N4_Mtase"/>
    <property type="match status" value="2"/>
</dbReference>
<comment type="caution">
    <text evidence="6">The sequence shown here is derived from an EMBL/GenBank/DDBJ whole genome shotgun (WGS) entry which is preliminary data.</text>
</comment>
<keyword evidence="3 6" id="KW-0808">Transferase</keyword>
<dbReference type="SUPFAM" id="SSF53335">
    <property type="entry name" value="S-adenosyl-L-methionine-dependent methyltransferases"/>
    <property type="match status" value="1"/>
</dbReference>
<gene>
    <name evidence="6" type="ORF">GGE06_008453</name>
</gene>
<keyword evidence="7" id="KW-1185">Reference proteome</keyword>
<evidence type="ECO:0000256" key="2">
    <source>
        <dbReference type="ARBA" id="ARBA00022603"/>
    </source>
</evidence>
<dbReference type="Gene3D" id="3.40.50.150">
    <property type="entry name" value="Vaccinia Virus protein VP39"/>
    <property type="match status" value="1"/>
</dbReference>
<evidence type="ECO:0000256" key="4">
    <source>
        <dbReference type="RuleBase" id="RU362026"/>
    </source>
</evidence>
<dbReference type="EC" id="2.1.1.-" evidence="4"/>
<proteinExistence type="inferred from homology"/>
<dbReference type="EMBL" id="JACHJY010000023">
    <property type="protein sequence ID" value="MBB4987480.1"/>
    <property type="molecule type" value="Genomic_DNA"/>
</dbReference>
<dbReference type="InterPro" id="IPR002052">
    <property type="entry name" value="DNA_methylase_N6_adenine_CS"/>
</dbReference>
<keyword evidence="2 6" id="KW-0489">Methyltransferase</keyword>
<dbReference type="GO" id="GO:0008170">
    <property type="term" value="F:N-methyltransferase activity"/>
    <property type="evidence" value="ECO:0007669"/>
    <property type="project" value="InterPro"/>
</dbReference>
<reference evidence="6 7" key="1">
    <citation type="submission" date="2020-08" db="EMBL/GenBank/DDBJ databases">
        <title>Genomic Encyclopedia of Type Strains, Phase III (KMG-III): the genomes of soil and plant-associated and newly described type strains.</title>
        <authorList>
            <person name="Whitman W."/>
        </authorList>
    </citation>
    <scope>NUCLEOTIDE SEQUENCE [LARGE SCALE GENOMIC DNA]</scope>
    <source>
        <strain evidence="6 7">SFB5A</strain>
    </source>
</reference>
<dbReference type="PRINTS" id="PR00508">
    <property type="entry name" value="S21N4MTFRASE"/>
</dbReference>
<dbReference type="FunFam" id="3.40.50.150:FF:000166">
    <property type="entry name" value="Methyltransferase"/>
    <property type="match status" value="1"/>
</dbReference>
<evidence type="ECO:0000256" key="3">
    <source>
        <dbReference type="ARBA" id="ARBA00022679"/>
    </source>
</evidence>
<organism evidence="6 7">
    <name type="scientific">Streptomyces nymphaeiformis</name>
    <dbReference type="NCBI Taxonomy" id="2663842"/>
    <lineage>
        <taxon>Bacteria</taxon>
        <taxon>Bacillati</taxon>
        <taxon>Actinomycetota</taxon>
        <taxon>Actinomycetes</taxon>
        <taxon>Kitasatosporales</taxon>
        <taxon>Streptomycetaceae</taxon>
        <taxon>Streptomyces</taxon>
    </lineage>
</organism>
<evidence type="ECO:0000313" key="7">
    <source>
        <dbReference type="Proteomes" id="UP000582643"/>
    </source>
</evidence>
<dbReference type="InterPro" id="IPR001091">
    <property type="entry name" value="RM_Methyltransferase"/>
</dbReference>
<dbReference type="AlphaFoldDB" id="A0A7W7UC60"/>
<evidence type="ECO:0000313" key="6">
    <source>
        <dbReference type="EMBL" id="MBB4987480.1"/>
    </source>
</evidence>
<dbReference type="PROSITE" id="PS00092">
    <property type="entry name" value="N6_MTASE"/>
    <property type="match status" value="1"/>
</dbReference>
<evidence type="ECO:0000256" key="1">
    <source>
        <dbReference type="ARBA" id="ARBA00006594"/>
    </source>
</evidence>
<feature type="domain" description="DNA methylase N-4/N-6" evidence="5">
    <location>
        <begin position="25"/>
        <end position="150"/>
    </location>
</feature>
<evidence type="ECO:0000259" key="5">
    <source>
        <dbReference type="Pfam" id="PF01555"/>
    </source>
</evidence>
<dbReference type="GO" id="GO:0003677">
    <property type="term" value="F:DNA binding"/>
    <property type="evidence" value="ECO:0007669"/>
    <property type="project" value="InterPro"/>
</dbReference>
<accession>A0A7W7UC60</accession>
<dbReference type="InterPro" id="IPR002941">
    <property type="entry name" value="DNA_methylase_N4/N6"/>
</dbReference>
<dbReference type="GO" id="GO:0032259">
    <property type="term" value="P:methylation"/>
    <property type="evidence" value="ECO:0007669"/>
    <property type="project" value="UniProtKB-KW"/>
</dbReference>